<organism evidence="2 3">
    <name type="scientific">Paracoccus tibetensis</name>
    <dbReference type="NCBI Taxonomy" id="336292"/>
    <lineage>
        <taxon>Bacteria</taxon>
        <taxon>Pseudomonadati</taxon>
        <taxon>Pseudomonadota</taxon>
        <taxon>Alphaproteobacteria</taxon>
        <taxon>Rhodobacterales</taxon>
        <taxon>Paracoccaceae</taxon>
        <taxon>Paracoccus</taxon>
    </lineage>
</organism>
<protein>
    <submittedName>
        <fullName evidence="2">Uncharacterized protein</fullName>
    </submittedName>
</protein>
<evidence type="ECO:0000313" key="2">
    <source>
        <dbReference type="EMBL" id="SCY87801.1"/>
    </source>
</evidence>
<sequence length="373" mass="40473">MPRKPRSAAARPAIAPSCPPVAHGAHAAPGTIPMEGAHLPVHRGSLMPGWIAAAEAKGFDIAARVIDRLHLALRCRTCGHVFACRISVLTSTQPICHACLEARRAETAIRAALVYLGRDPQSTAYGFYRARCGHVLRRQYEIIIRMAEGRSGLRCETCFAAREAAMAARRGWTRIGPDPEGNPNYHLYRHACGTERRLARANLSWGQVDCPGCGQSWSARESRIYLLDLRHDGRHFLKLGYSAHPTKRHRHQLGLPRGAAVRVLRELVMPTGAAACAAETRLHRDLCRAFPHAVVPQAEFADMLNVTREIYRPRLRTEIEARLDALAAQIKAAPSGNAAVSEEGGATRSAAESAPVSVARIAVALASDAPSGT</sequence>
<dbReference type="STRING" id="336292.SAMN05660710_03214"/>
<feature type="region of interest" description="Disordered" evidence="1">
    <location>
        <begin position="1"/>
        <end position="21"/>
    </location>
</feature>
<evidence type="ECO:0000313" key="3">
    <source>
        <dbReference type="Proteomes" id="UP000199502"/>
    </source>
</evidence>
<reference evidence="2 3" key="1">
    <citation type="submission" date="2016-10" db="EMBL/GenBank/DDBJ databases">
        <authorList>
            <person name="de Groot N.N."/>
        </authorList>
    </citation>
    <scope>NUCLEOTIDE SEQUENCE [LARGE SCALE GENOMIC DNA]</scope>
    <source>
        <strain evidence="2 3">CGMCC 1.8925</strain>
    </source>
</reference>
<accession>A0A1G5JIT6</accession>
<name>A0A1G5JIT6_9RHOB</name>
<feature type="compositionally biased region" description="Low complexity" evidence="1">
    <location>
        <begin position="7"/>
        <end position="21"/>
    </location>
</feature>
<gene>
    <name evidence="2" type="ORF">SAMN05660710_03214</name>
</gene>
<dbReference type="EMBL" id="FMVT01000013">
    <property type="protein sequence ID" value="SCY87801.1"/>
    <property type="molecule type" value="Genomic_DNA"/>
</dbReference>
<proteinExistence type="predicted"/>
<evidence type="ECO:0000256" key="1">
    <source>
        <dbReference type="SAM" id="MobiDB-lite"/>
    </source>
</evidence>
<dbReference type="Proteomes" id="UP000199502">
    <property type="component" value="Unassembled WGS sequence"/>
</dbReference>
<keyword evidence="3" id="KW-1185">Reference proteome</keyword>
<dbReference type="AlphaFoldDB" id="A0A1G5JIT6"/>